<feature type="domain" description="Gfo/Idh/MocA-like oxidoreductase N-terminal" evidence="2">
    <location>
        <begin position="15"/>
        <end position="144"/>
    </location>
</feature>
<name>A0A4R4TDJ6_9ACTN</name>
<evidence type="ECO:0000256" key="1">
    <source>
        <dbReference type="ARBA" id="ARBA00023002"/>
    </source>
</evidence>
<keyword evidence="4" id="KW-1185">Reference proteome</keyword>
<proteinExistence type="predicted"/>
<reference evidence="3 4" key="1">
    <citation type="submission" date="2019-03" db="EMBL/GenBank/DDBJ databases">
        <title>Draft genome sequences of novel Actinobacteria.</title>
        <authorList>
            <person name="Sahin N."/>
            <person name="Ay H."/>
            <person name="Saygin H."/>
        </authorList>
    </citation>
    <scope>NUCLEOTIDE SEQUENCE [LARGE SCALE GENOMIC DNA]</scope>
    <source>
        <strain evidence="3 4">DSM 41900</strain>
    </source>
</reference>
<accession>A0A4R4TDJ6</accession>
<keyword evidence="1" id="KW-0560">Oxidoreductase</keyword>
<dbReference type="PANTHER" id="PTHR43818">
    <property type="entry name" value="BCDNA.GH03377"/>
    <property type="match status" value="1"/>
</dbReference>
<comment type="caution">
    <text evidence="3">The sequence shown here is derived from an EMBL/GenBank/DDBJ whole genome shotgun (WGS) entry which is preliminary data.</text>
</comment>
<dbReference type="OrthoDB" id="103047at2"/>
<dbReference type="EMBL" id="SMKI01000108">
    <property type="protein sequence ID" value="TDC75400.1"/>
    <property type="molecule type" value="Genomic_DNA"/>
</dbReference>
<protein>
    <submittedName>
        <fullName evidence="3">Gfo/Idh/MocA family oxidoreductase</fullName>
    </submittedName>
</protein>
<organism evidence="3 4">
    <name type="scientific">Streptomyces hainanensis</name>
    <dbReference type="NCBI Taxonomy" id="402648"/>
    <lineage>
        <taxon>Bacteria</taxon>
        <taxon>Bacillati</taxon>
        <taxon>Actinomycetota</taxon>
        <taxon>Actinomycetes</taxon>
        <taxon>Kitasatosporales</taxon>
        <taxon>Streptomycetaceae</taxon>
        <taxon>Streptomyces</taxon>
    </lineage>
</organism>
<dbReference type="AlphaFoldDB" id="A0A4R4TDJ6"/>
<dbReference type="Proteomes" id="UP000295345">
    <property type="component" value="Unassembled WGS sequence"/>
</dbReference>
<dbReference type="InterPro" id="IPR036291">
    <property type="entry name" value="NAD(P)-bd_dom_sf"/>
</dbReference>
<dbReference type="Gene3D" id="3.30.360.10">
    <property type="entry name" value="Dihydrodipicolinate Reductase, domain 2"/>
    <property type="match status" value="1"/>
</dbReference>
<dbReference type="Pfam" id="PF01408">
    <property type="entry name" value="GFO_IDH_MocA"/>
    <property type="match status" value="1"/>
</dbReference>
<evidence type="ECO:0000259" key="2">
    <source>
        <dbReference type="Pfam" id="PF01408"/>
    </source>
</evidence>
<dbReference type="GO" id="GO:0016491">
    <property type="term" value="F:oxidoreductase activity"/>
    <property type="evidence" value="ECO:0007669"/>
    <property type="project" value="UniProtKB-KW"/>
</dbReference>
<dbReference type="RefSeq" id="WP_132818085.1">
    <property type="nucleotide sequence ID" value="NZ_SMKI01000108.1"/>
</dbReference>
<dbReference type="GO" id="GO:0000166">
    <property type="term" value="F:nucleotide binding"/>
    <property type="evidence" value="ECO:0007669"/>
    <property type="project" value="InterPro"/>
</dbReference>
<dbReference type="SUPFAM" id="SSF55347">
    <property type="entry name" value="Glyceraldehyde-3-phosphate dehydrogenase-like, C-terminal domain"/>
    <property type="match status" value="1"/>
</dbReference>
<dbReference type="Gene3D" id="3.40.50.720">
    <property type="entry name" value="NAD(P)-binding Rossmann-like Domain"/>
    <property type="match status" value="1"/>
</dbReference>
<dbReference type="InterPro" id="IPR000683">
    <property type="entry name" value="Gfo/Idh/MocA-like_OxRdtase_N"/>
</dbReference>
<dbReference type="PANTHER" id="PTHR43818:SF11">
    <property type="entry name" value="BCDNA.GH03377"/>
    <property type="match status" value="1"/>
</dbReference>
<gene>
    <name evidence="3" type="ORF">E1283_12630</name>
</gene>
<dbReference type="SUPFAM" id="SSF51735">
    <property type="entry name" value="NAD(P)-binding Rossmann-fold domains"/>
    <property type="match status" value="1"/>
</dbReference>
<dbReference type="InterPro" id="IPR050463">
    <property type="entry name" value="Gfo/Idh/MocA_oxidrdct_glycsds"/>
</dbReference>
<evidence type="ECO:0000313" key="3">
    <source>
        <dbReference type="EMBL" id="TDC75400.1"/>
    </source>
</evidence>
<evidence type="ECO:0000313" key="4">
    <source>
        <dbReference type="Proteomes" id="UP000295345"/>
    </source>
</evidence>
<sequence length="336" mass="35262">MARGNPPDGARPRTRYALIGTGERARDYVRALLGDHRETAELVALLDAVPLRLDRFEDYVKGLTLGGRSPVRYGAGGLERMIDEQKIDRVILTTPDATHADLTCRSLLAGADVIVEAPLTTDATGGRRIAGALEASGRHVVVAFNRRYAAGNAALREVLAAGGVGRITGVRAAWPADAEASGQPPRSSHHFDLVNWWLDDAPARVAAGADEARGVTVHYRGGATLTHAPTAPGEPSRVVVDGTEGQAELVGGRRLTVRCPGKPDTEIPIPATGDDGDAELFRALFHAGEPVDPKDPLCRAADTTDGLHAAAVELAAAHCLAHGLAVDLAEPDPARA</sequence>